<protein>
    <recommendedName>
        <fullName evidence="6 10">Riboflavin synthase</fullName>
        <ecNumber evidence="5 10">2.5.1.9</ecNumber>
    </recommendedName>
</protein>
<dbReference type="InterPro" id="IPR023366">
    <property type="entry name" value="ATP_synth_asu-like_sf"/>
</dbReference>
<proteinExistence type="predicted"/>
<evidence type="ECO:0000313" key="13">
    <source>
        <dbReference type="EMBL" id="PRY83010.1"/>
    </source>
</evidence>
<dbReference type="InterPro" id="IPR026017">
    <property type="entry name" value="Lumazine-bd_dom"/>
</dbReference>
<dbReference type="Gene3D" id="2.40.30.20">
    <property type="match status" value="2"/>
</dbReference>
<dbReference type="PROSITE" id="PS51177">
    <property type="entry name" value="LUMAZINE_BIND"/>
    <property type="match status" value="2"/>
</dbReference>
<dbReference type="Pfam" id="PF00677">
    <property type="entry name" value="Lum_binding"/>
    <property type="match status" value="2"/>
</dbReference>
<dbReference type="CDD" id="cd00402">
    <property type="entry name" value="Riboflavin_synthase_like"/>
    <property type="match status" value="1"/>
</dbReference>
<keyword evidence="9" id="KW-0677">Repeat</keyword>
<keyword evidence="8" id="KW-0808">Transferase</keyword>
<dbReference type="NCBIfam" id="NF006767">
    <property type="entry name" value="PRK09289.1"/>
    <property type="match status" value="1"/>
</dbReference>
<evidence type="ECO:0000256" key="8">
    <source>
        <dbReference type="ARBA" id="ARBA00022679"/>
    </source>
</evidence>
<evidence type="ECO:0000256" key="6">
    <source>
        <dbReference type="ARBA" id="ARBA00013950"/>
    </source>
</evidence>
<feature type="domain" description="Lumazine-binding" evidence="12">
    <location>
        <begin position="1"/>
        <end position="96"/>
    </location>
</feature>
<dbReference type="SUPFAM" id="SSF63380">
    <property type="entry name" value="Riboflavin synthase domain-like"/>
    <property type="match status" value="2"/>
</dbReference>
<feature type="repeat" description="Lumazine-binding" evidence="11">
    <location>
        <begin position="1"/>
        <end position="96"/>
    </location>
</feature>
<organism evidence="13 14">
    <name type="scientific">Alkalibacterium olivapovliticus</name>
    <dbReference type="NCBI Taxonomy" id="99907"/>
    <lineage>
        <taxon>Bacteria</taxon>
        <taxon>Bacillati</taxon>
        <taxon>Bacillota</taxon>
        <taxon>Bacilli</taxon>
        <taxon>Lactobacillales</taxon>
        <taxon>Carnobacteriaceae</taxon>
        <taxon>Alkalibacterium</taxon>
    </lineage>
</organism>
<evidence type="ECO:0000256" key="5">
    <source>
        <dbReference type="ARBA" id="ARBA00012827"/>
    </source>
</evidence>
<gene>
    <name evidence="13" type="ORF">CLV38_10786</name>
</gene>
<evidence type="ECO:0000256" key="9">
    <source>
        <dbReference type="ARBA" id="ARBA00022737"/>
    </source>
</evidence>
<dbReference type="NCBIfam" id="TIGR00187">
    <property type="entry name" value="ribE"/>
    <property type="match status" value="1"/>
</dbReference>
<comment type="function">
    <text evidence="2">Catalyzes the dismutation of two molecules of 6,7-dimethyl-8-ribityllumazine, resulting in the formation of riboflavin and 5-amino-6-(D-ribitylamino)uracil.</text>
</comment>
<dbReference type="RefSeq" id="WP_106192357.1">
    <property type="nucleotide sequence ID" value="NZ_PVTO01000007.1"/>
</dbReference>
<dbReference type="InterPro" id="IPR017938">
    <property type="entry name" value="Riboflavin_synthase-like_b-brl"/>
</dbReference>
<reference evidence="13 14" key="1">
    <citation type="submission" date="2018-03" db="EMBL/GenBank/DDBJ databases">
        <title>Genomic Encyclopedia of Archaeal and Bacterial Type Strains, Phase II (KMG-II): from individual species to whole genera.</title>
        <authorList>
            <person name="Goeker M."/>
        </authorList>
    </citation>
    <scope>NUCLEOTIDE SEQUENCE [LARGE SCALE GENOMIC DNA]</scope>
    <source>
        <strain evidence="13 14">DSM 13175</strain>
    </source>
</reference>
<name>A0A2T0W8I3_9LACT</name>
<dbReference type="EMBL" id="PVTO01000007">
    <property type="protein sequence ID" value="PRY83010.1"/>
    <property type="molecule type" value="Genomic_DNA"/>
</dbReference>
<dbReference type="PANTHER" id="PTHR21098">
    <property type="entry name" value="RIBOFLAVIN SYNTHASE ALPHA CHAIN"/>
    <property type="match status" value="1"/>
</dbReference>
<evidence type="ECO:0000256" key="2">
    <source>
        <dbReference type="ARBA" id="ARBA00002803"/>
    </source>
</evidence>
<comment type="subunit">
    <text evidence="4">Homotrimer.</text>
</comment>
<dbReference type="FunFam" id="2.40.30.20:FF:000003">
    <property type="entry name" value="Riboflavin synthase, alpha subunit"/>
    <property type="match status" value="1"/>
</dbReference>
<dbReference type="GO" id="GO:0009231">
    <property type="term" value="P:riboflavin biosynthetic process"/>
    <property type="evidence" value="ECO:0007669"/>
    <property type="project" value="UniProtKB-KW"/>
</dbReference>
<sequence length="215" mass="23365">MFTGIVEEIGEIKDIKRGSKSSELTVKASKVLKDTVIGDSIMTSGVCLTVTHLDQDTFKADVMSETLNRTALGSLSKGSQLNLERALNLQTRLGGHMVSGHIDGTGVITRFRKDDNAVWVTVEADKALLRYVIEKGSIAIDGISLTVVTVSETEFQVSIIPHTGEETTLLKHKIGDKVNLECDLIGKYVEKLLGLSSQSDNKNELTEALLKTNGY</sequence>
<evidence type="ECO:0000256" key="1">
    <source>
        <dbReference type="ARBA" id="ARBA00000968"/>
    </source>
</evidence>
<dbReference type="PIRSF" id="PIRSF000498">
    <property type="entry name" value="Riboflavin_syn_A"/>
    <property type="match status" value="1"/>
</dbReference>
<comment type="catalytic activity">
    <reaction evidence="1">
        <text>2 6,7-dimethyl-8-(1-D-ribityl)lumazine + H(+) = 5-amino-6-(D-ribitylamino)uracil + riboflavin</text>
        <dbReference type="Rhea" id="RHEA:20772"/>
        <dbReference type="ChEBI" id="CHEBI:15378"/>
        <dbReference type="ChEBI" id="CHEBI:15934"/>
        <dbReference type="ChEBI" id="CHEBI:57986"/>
        <dbReference type="ChEBI" id="CHEBI:58201"/>
        <dbReference type="EC" id="2.5.1.9"/>
    </reaction>
</comment>
<comment type="pathway">
    <text evidence="3">Cofactor biosynthesis; riboflavin biosynthesis; riboflavin from 2-hydroxy-3-oxobutyl phosphate and 5-amino-6-(D-ribitylamino)uracil: step 2/2.</text>
</comment>
<dbReference type="EC" id="2.5.1.9" evidence="5 10"/>
<dbReference type="NCBIfam" id="NF009566">
    <property type="entry name" value="PRK13020.1"/>
    <property type="match status" value="1"/>
</dbReference>
<dbReference type="InterPro" id="IPR001783">
    <property type="entry name" value="Lumazine-bd"/>
</dbReference>
<evidence type="ECO:0000256" key="4">
    <source>
        <dbReference type="ARBA" id="ARBA00011233"/>
    </source>
</evidence>
<feature type="domain" description="Lumazine-binding" evidence="12">
    <location>
        <begin position="97"/>
        <end position="193"/>
    </location>
</feature>
<accession>A0A2T0W8I3</accession>
<feature type="repeat" description="Lumazine-binding" evidence="11">
    <location>
        <begin position="97"/>
        <end position="193"/>
    </location>
</feature>
<evidence type="ECO:0000256" key="3">
    <source>
        <dbReference type="ARBA" id="ARBA00004887"/>
    </source>
</evidence>
<evidence type="ECO:0000256" key="11">
    <source>
        <dbReference type="PROSITE-ProRule" id="PRU00524"/>
    </source>
</evidence>
<dbReference type="AlphaFoldDB" id="A0A2T0W8I3"/>
<evidence type="ECO:0000259" key="12">
    <source>
        <dbReference type="PROSITE" id="PS51177"/>
    </source>
</evidence>
<dbReference type="PANTHER" id="PTHR21098:SF12">
    <property type="entry name" value="RIBOFLAVIN SYNTHASE"/>
    <property type="match status" value="1"/>
</dbReference>
<evidence type="ECO:0000256" key="7">
    <source>
        <dbReference type="ARBA" id="ARBA00022619"/>
    </source>
</evidence>
<keyword evidence="7" id="KW-0686">Riboflavin biosynthesis</keyword>
<dbReference type="OrthoDB" id="9788537at2"/>
<comment type="caution">
    <text evidence="13">The sequence shown here is derived from an EMBL/GenBank/DDBJ whole genome shotgun (WGS) entry which is preliminary data.</text>
</comment>
<dbReference type="FunFam" id="2.40.30.20:FF:000004">
    <property type="entry name" value="Riboflavin synthase, alpha subunit"/>
    <property type="match status" value="1"/>
</dbReference>
<evidence type="ECO:0000313" key="14">
    <source>
        <dbReference type="Proteomes" id="UP000238205"/>
    </source>
</evidence>
<keyword evidence="14" id="KW-1185">Reference proteome</keyword>
<dbReference type="Proteomes" id="UP000238205">
    <property type="component" value="Unassembled WGS sequence"/>
</dbReference>
<dbReference type="GO" id="GO:0004746">
    <property type="term" value="F:riboflavin synthase activity"/>
    <property type="evidence" value="ECO:0007669"/>
    <property type="project" value="UniProtKB-UniRule"/>
</dbReference>
<evidence type="ECO:0000256" key="10">
    <source>
        <dbReference type="NCBIfam" id="TIGR00187"/>
    </source>
</evidence>